<reference evidence="2" key="1">
    <citation type="journal article" date="2018" name="DNA Res.">
        <title>Multiple hybrid de novo genome assembly of finger millet, an orphan allotetraploid crop.</title>
        <authorList>
            <person name="Hatakeyama M."/>
            <person name="Aluri S."/>
            <person name="Balachadran M.T."/>
            <person name="Sivarajan S.R."/>
            <person name="Patrignani A."/>
            <person name="Gruter S."/>
            <person name="Poveda L."/>
            <person name="Shimizu-Inatsugi R."/>
            <person name="Baeten J."/>
            <person name="Francoijs K.J."/>
            <person name="Nataraja K.N."/>
            <person name="Reddy Y.A.N."/>
            <person name="Phadnis S."/>
            <person name="Ravikumar R.L."/>
            <person name="Schlapbach R."/>
            <person name="Sreeman S.M."/>
            <person name="Shimizu K.K."/>
        </authorList>
    </citation>
    <scope>NUCLEOTIDE SEQUENCE</scope>
</reference>
<evidence type="ECO:0000313" key="2">
    <source>
        <dbReference type="EMBL" id="GJM96718.1"/>
    </source>
</evidence>
<protein>
    <submittedName>
        <fullName evidence="2">Uncharacterized protein</fullName>
    </submittedName>
</protein>
<feature type="region of interest" description="Disordered" evidence="1">
    <location>
        <begin position="1"/>
        <end position="80"/>
    </location>
</feature>
<accession>A0AAV5CF39</accession>
<name>A0AAV5CF39_ELECO</name>
<dbReference type="Proteomes" id="UP001054889">
    <property type="component" value="Unassembled WGS sequence"/>
</dbReference>
<sequence length="174" mass="18024">MGAAGAATAPPRHNPSPSQHRRRAASALSPAKSNGAANADARPKPKSKVVSSRYLLGPSSKSTSTSTTTTTTTSSSSKLDLDIGLHALPPLRVAAAQAVALRRPPAPGKQCRRRGGRGVQCGRHHHHHEEPLRGVPGPLLLLRDQQGEARHFPVACAAPGACSGRPHHAGEEAA</sequence>
<gene>
    <name evidence="2" type="primary">ga13580</name>
    <name evidence="2" type="ORF">PR202_ga13580</name>
</gene>
<comment type="caution">
    <text evidence="2">The sequence shown here is derived from an EMBL/GenBank/DDBJ whole genome shotgun (WGS) entry which is preliminary data.</text>
</comment>
<feature type="compositionally biased region" description="Basic residues" evidence="1">
    <location>
        <begin position="110"/>
        <end position="127"/>
    </location>
</feature>
<keyword evidence="3" id="KW-1185">Reference proteome</keyword>
<feature type="region of interest" description="Disordered" evidence="1">
    <location>
        <begin position="104"/>
        <end position="137"/>
    </location>
</feature>
<dbReference type="EMBL" id="BQKI01000006">
    <property type="protein sequence ID" value="GJM96718.1"/>
    <property type="molecule type" value="Genomic_DNA"/>
</dbReference>
<feature type="compositionally biased region" description="Low complexity" evidence="1">
    <location>
        <begin position="59"/>
        <end position="78"/>
    </location>
</feature>
<evidence type="ECO:0000313" key="3">
    <source>
        <dbReference type="Proteomes" id="UP001054889"/>
    </source>
</evidence>
<dbReference type="AlphaFoldDB" id="A0AAV5CF39"/>
<organism evidence="2 3">
    <name type="scientific">Eleusine coracana subsp. coracana</name>
    <dbReference type="NCBI Taxonomy" id="191504"/>
    <lineage>
        <taxon>Eukaryota</taxon>
        <taxon>Viridiplantae</taxon>
        <taxon>Streptophyta</taxon>
        <taxon>Embryophyta</taxon>
        <taxon>Tracheophyta</taxon>
        <taxon>Spermatophyta</taxon>
        <taxon>Magnoliopsida</taxon>
        <taxon>Liliopsida</taxon>
        <taxon>Poales</taxon>
        <taxon>Poaceae</taxon>
        <taxon>PACMAD clade</taxon>
        <taxon>Chloridoideae</taxon>
        <taxon>Cynodonteae</taxon>
        <taxon>Eleusininae</taxon>
        <taxon>Eleusine</taxon>
    </lineage>
</organism>
<reference evidence="2" key="2">
    <citation type="submission" date="2021-12" db="EMBL/GenBank/DDBJ databases">
        <title>Resequencing data analysis of finger millet.</title>
        <authorList>
            <person name="Hatakeyama M."/>
            <person name="Aluri S."/>
            <person name="Balachadran M.T."/>
            <person name="Sivarajan S.R."/>
            <person name="Poveda L."/>
            <person name="Shimizu-Inatsugi R."/>
            <person name="Schlapbach R."/>
            <person name="Sreeman S.M."/>
            <person name="Shimizu K.K."/>
        </authorList>
    </citation>
    <scope>NUCLEOTIDE SEQUENCE</scope>
</reference>
<evidence type="ECO:0000256" key="1">
    <source>
        <dbReference type="SAM" id="MobiDB-lite"/>
    </source>
</evidence>
<proteinExistence type="predicted"/>